<reference evidence="1" key="1">
    <citation type="submission" date="2023-04" db="EMBL/GenBank/DDBJ databases">
        <title>A chromosome-level genome assembly of the parasitoid wasp Eretmocerus hayati.</title>
        <authorList>
            <person name="Zhong Y."/>
            <person name="Liu S."/>
            <person name="Liu Y."/>
        </authorList>
    </citation>
    <scope>NUCLEOTIDE SEQUENCE</scope>
    <source>
        <strain evidence="1">ZJU_SS_LIU_2023</strain>
    </source>
</reference>
<name>A0ACC2PX74_9HYME</name>
<evidence type="ECO:0000313" key="1">
    <source>
        <dbReference type="EMBL" id="KAJ8687371.1"/>
    </source>
</evidence>
<proteinExistence type="predicted"/>
<dbReference type="Proteomes" id="UP001239111">
    <property type="component" value="Chromosome 1"/>
</dbReference>
<accession>A0ACC2PX74</accession>
<sequence length="644" mass="74118">MDLRGSFILKHFLLLACFLLKLCTAHLFLTRTELSNTAIQLFDDICAHNAAKHEQNLNTFGSAFLQTLSNLSIEFEITRDLLPDNIAQQIHTAATNEEYKEFLESLSKIQNWFRELLNILENHGKNKISTLKEFSEATTSFSMESLKALIEKMYDEFTDLESRKIMIVGNESTKISNHTEKICPSVNSVQELIYQLYKVLTFSDLQGSLIIFHSYCMKEILFNDDYTHSKNLVVEDFNNRLSQITKQISKNSKNFSREIWKCDAAEPKNGVTYSKLGPVFQAYLVRETDVDKSKFLSFFTSCASMKKEKARKCKTSECGESKFKRCDGNLRDCSFVDRSLEFCPSPHDSDRRYEWMRTKSGAVFGHKTSDCNNTKIIQSHLTFDICICSCESEDPYEDRYFSLQDATSDIHENKVITGMRFSKRRHTFFIEIQQALMGPEGKIIGTPGWKAVEYVRSFQKINITDEMDIETDRWAKLHDNKMAYAVTYDHNTVYLDDLKNDNDKLVVTGLRFKKIHGSLGLEVQTTDFDYTTGRLNVGVNKWMSNSNATSKRTEFQLIKPDEPTRYFSKSFVRLSRNNQFVRFRMTDLGKDIGQNVVPFIDLQEVVTNPPSPLSGVGMILRGPENSGGFLAPKIIHFNHANYYH</sequence>
<evidence type="ECO:0000313" key="2">
    <source>
        <dbReference type="Proteomes" id="UP001239111"/>
    </source>
</evidence>
<organism evidence="1 2">
    <name type="scientific">Eretmocerus hayati</name>
    <dbReference type="NCBI Taxonomy" id="131215"/>
    <lineage>
        <taxon>Eukaryota</taxon>
        <taxon>Metazoa</taxon>
        <taxon>Ecdysozoa</taxon>
        <taxon>Arthropoda</taxon>
        <taxon>Hexapoda</taxon>
        <taxon>Insecta</taxon>
        <taxon>Pterygota</taxon>
        <taxon>Neoptera</taxon>
        <taxon>Endopterygota</taxon>
        <taxon>Hymenoptera</taxon>
        <taxon>Apocrita</taxon>
        <taxon>Proctotrupomorpha</taxon>
        <taxon>Chalcidoidea</taxon>
        <taxon>Aphelinidae</taxon>
        <taxon>Aphelininae</taxon>
        <taxon>Eretmocerus</taxon>
    </lineage>
</organism>
<protein>
    <submittedName>
        <fullName evidence="1">Uncharacterized protein</fullName>
    </submittedName>
</protein>
<dbReference type="EMBL" id="CM056741">
    <property type="protein sequence ID" value="KAJ8687371.1"/>
    <property type="molecule type" value="Genomic_DNA"/>
</dbReference>
<comment type="caution">
    <text evidence="1">The sequence shown here is derived from an EMBL/GenBank/DDBJ whole genome shotgun (WGS) entry which is preliminary data.</text>
</comment>
<keyword evidence="2" id="KW-1185">Reference proteome</keyword>
<gene>
    <name evidence="1" type="ORF">QAD02_023165</name>
</gene>